<reference evidence="3 4" key="1">
    <citation type="submission" date="2018-03" db="EMBL/GenBank/DDBJ databases">
        <title>Candida pseudohaemulonii genome assembly and annotation.</title>
        <authorList>
            <person name="Munoz J.F."/>
            <person name="Gade L.G."/>
            <person name="Chow N.A."/>
            <person name="Litvintseva A.P."/>
            <person name="Loparev V.N."/>
            <person name="Cuomo C.A."/>
        </authorList>
    </citation>
    <scope>NUCLEOTIDE SEQUENCE [LARGE SCALE GENOMIC DNA]</scope>
    <source>
        <strain evidence="3 4">B12108</strain>
    </source>
</reference>
<dbReference type="GO" id="GO:0042171">
    <property type="term" value="F:lysophosphatidic acid acyltransferase activity"/>
    <property type="evidence" value="ECO:0007669"/>
    <property type="project" value="TreeGrafter"/>
</dbReference>
<comment type="similarity">
    <text evidence="1">Belongs to the peptidase S33 family. ABHD4/ABHD5 subfamily.</text>
</comment>
<dbReference type="GO" id="GO:0035965">
    <property type="term" value="P:cardiolipin acyl-chain remodeling"/>
    <property type="evidence" value="ECO:0007669"/>
    <property type="project" value="TreeGrafter"/>
</dbReference>
<dbReference type="STRING" id="418784.A0A2P7YPA5"/>
<dbReference type="InterPro" id="IPR029058">
    <property type="entry name" value="AB_hydrolase_fold"/>
</dbReference>
<dbReference type="GeneID" id="36566439"/>
<dbReference type="PANTHER" id="PTHR42886">
    <property type="entry name" value="RE40534P-RELATED"/>
    <property type="match status" value="1"/>
</dbReference>
<dbReference type="Pfam" id="PF00561">
    <property type="entry name" value="Abhydrolase_1"/>
    <property type="match status" value="1"/>
</dbReference>
<dbReference type="SUPFAM" id="SSF53474">
    <property type="entry name" value="alpha/beta-Hydrolases"/>
    <property type="match status" value="1"/>
</dbReference>
<proteinExistence type="inferred from homology"/>
<dbReference type="OrthoDB" id="7457040at2759"/>
<gene>
    <name evidence="3" type="ORF">C7M61_003050</name>
</gene>
<organism evidence="3 4">
    <name type="scientific">Candidozyma pseudohaemuli</name>
    <dbReference type="NCBI Taxonomy" id="418784"/>
    <lineage>
        <taxon>Eukaryota</taxon>
        <taxon>Fungi</taxon>
        <taxon>Dikarya</taxon>
        <taxon>Ascomycota</taxon>
        <taxon>Saccharomycotina</taxon>
        <taxon>Pichiomycetes</taxon>
        <taxon>Metschnikowiaceae</taxon>
        <taxon>Candidozyma</taxon>
    </lineage>
</organism>
<dbReference type="RefSeq" id="XP_024713315.1">
    <property type="nucleotide sequence ID" value="XM_024858405.1"/>
</dbReference>
<comment type="caution">
    <text evidence="3">The sequence shown here is derived from an EMBL/GenBank/DDBJ whole genome shotgun (WGS) entry which is preliminary data.</text>
</comment>
<keyword evidence="4" id="KW-1185">Reference proteome</keyword>
<feature type="domain" description="AB hydrolase-1" evidence="2">
    <location>
        <begin position="75"/>
        <end position="203"/>
    </location>
</feature>
<dbReference type="Gene3D" id="3.40.50.1820">
    <property type="entry name" value="alpha/beta hydrolase"/>
    <property type="match status" value="1"/>
</dbReference>
<dbReference type="GO" id="GO:0004623">
    <property type="term" value="F:phospholipase A2 activity"/>
    <property type="evidence" value="ECO:0007669"/>
    <property type="project" value="TreeGrafter"/>
</dbReference>
<dbReference type="VEuPathDB" id="FungiDB:C7M61_003050"/>
<evidence type="ECO:0000259" key="2">
    <source>
        <dbReference type="Pfam" id="PF00561"/>
    </source>
</evidence>
<dbReference type="Proteomes" id="UP000241107">
    <property type="component" value="Unassembled WGS sequence"/>
</dbReference>
<dbReference type="EMBL" id="PYFQ01000007">
    <property type="protein sequence ID" value="PSK37805.1"/>
    <property type="molecule type" value="Genomic_DNA"/>
</dbReference>
<evidence type="ECO:0000313" key="3">
    <source>
        <dbReference type="EMBL" id="PSK37805.1"/>
    </source>
</evidence>
<protein>
    <recommendedName>
        <fullName evidence="2">AB hydrolase-1 domain-containing protein</fullName>
    </recommendedName>
</protein>
<name>A0A2P7YPA5_9ASCO</name>
<sequence length="270" mass="30695">MFNNYMVNPTVSSPFQHDVLATLPFFPEADKSGRQGKVVSTELLSGYRINEFAIYPGSFHGKLGAEQAELYQKSKHLIMIHGYGGGLGFWLKNFNEISQLDDWVVHSIDLLGYGCSSRPPFKIEEESIHGVDKWFHDSFQEWLKLRRLDEKHQNNLVLAHSMGAYLMGTYGIKVNPSFCNKMLMVSPGAIIKHRKQVPVPAYFARLWEQNISPFCLVRNTGPIGSKLVSMWSFRRFADLPKKEATLLHKYAYGIFQSPGSGEERDSQTSL</sequence>
<evidence type="ECO:0000256" key="1">
    <source>
        <dbReference type="ARBA" id="ARBA00038097"/>
    </source>
</evidence>
<accession>A0A2P7YPA5</accession>
<dbReference type="PANTHER" id="PTHR42886:SF29">
    <property type="entry name" value="PUMMELIG, ISOFORM A"/>
    <property type="match status" value="1"/>
</dbReference>
<dbReference type="InterPro" id="IPR000073">
    <property type="entry name" value="AB_hydrolase_1"/>
</dbReference>
<dbReference type="GO" id="GO:0055088">
    <property type="term" value="P:lipid homeostasis"/>
    <property type="evidence" value="ECO:0007669"/>
    <property type="project" value="TreeGrafter"/>
</dbReference>
<dbReference type="AlphaFoldDB" id="A0A2P7YPA5"/>
<dbReference type="GO" id="GO:0005743">
    <property type="term" value="C:mitochondrial inner membrane"/>
    <property type="evidence" value="ECO:0007669"/>
    <property type="project" value="TreeGrafter"/>
</dbReference>
<evidence type="ECO:0000313" key="4">
    <source>
        <dbReference type="Proteomes" id="UP000241107"/>
    </source>
</evidence>
<dbReference type="GO" id="GO:0006654">
    <property type="term" value="P:phosphatidic acid biosynthetic process"/>
    <property type="evidence" value="ECO:0007669"/>
    <property type="project" value="TreeGrafter"/>
</dbReference>